<evidence type="ECO:0000313" key="2">
    <source>
        <dbReference type="Proteomes" id="UP000193749"/>
    </source>
</evidence>
<dbReference type="EMBL" id="MLJI01000001">
    <property type="protein sequence ID" value="ORM93571.1"/>
    <property type="molecule type" value="Genomic_DNA"/>
</dbReference>
<accession>A0A1X1EUE9</accession>
<gene>
    <name evidence="1" type="ORF">HA50_09515</name>
</gene>
<reference evidence="1 2" key="1">
    <citation type="journal article" date="2017" name="Antonie Van Leeuwenhoek">
        <title>Phylogenomic resolution of the bacterial genus Pantoea and its relationship with Erwinia and Tatumella.</title>
        <authorList>
            <person name="Palmer M."/>
            <person name="Steenkamp E.T."/>
            <person name="Coetzee M.P."/>
            <person name="Chan W.Y."/>
            <person name="van Zyl E."/>
            <person name="De Maayer P."/>
            <person name="Coutinho T.A."/>
            <person name="Blom J."/>
            <person name="Smits T.H."/>
            <person name="Duffy B."/>
            <person name="Venter S.N."/>
        </authorList>
    </citation>
    <scope>NUCLEOTIDE SEQUENCE [LARGE SCALE GENOMIC DNA]</scope>
    <source>
        <strain evidence="1 2">LMG 2657</strain>
    </source>
</reference>
<protein>
    <submittedName>
        <fullName evidence="1">Uncharacterized protein</fullName>
    </submittedName>
</protein>
<comment type="caution">
    <text evidence="1">The sequence shown here is derived from an EMBL/GenBank/DDBJ whole genome shotgun (WGS) entry which is preliminary data.</text>
</comment>
<dbReference type="Proteomes" id="UP000193749">
    <property type="component" value="Unassembled WGS sequence"/>
</dbReference>
<dbReference type="STRING" id="55209.HA50_09515"/>
<evidence type="ECO:0000313" key="1">
    <source>
        <dbReference type="EMBL" id="ORM93571.1"/>
    </source>
</evidence>
<proteinExistence type="predicted"/>
<name>A0A1X1EUE9_PANCY</name>
<keyword evidence="2" id="KW-1185">Reference proteome</keyword>
<organism evidence="1 2">
    <name type="scientific">Pantoea cypripedii</name>
    <name type="common">Pectobacterium cypripedii</name>
    <name type="synonym">Erwinia cypripedii</name>
    <dbReference type="NCBI Taxonomy" id="55209"/>
    <lineage>
        <taxon>Bacteria</taxon>
        <taxon>Pseudomonadati</taxon>
        <taxon>Pseudomonadota</taxon>
        <taxon>Gammaproteobacteria</taxon>
        <taxon>Enterobacterales</taxon>
        <taxon>Erwiniaceae</taxon>
        <taxon>Pantoea</taxon>
    </lineage>
</organism>
<sequence>MTGAANISSACASHTAPQPGRNAVFSLSGICQSLRNSLAMLSSNHQLPRTPAEGIRQALSNVGSYFRALAVANPRGIEAPPLAAAQLLTMWLLSLLQKQAIGKATRQLPGLLRVSANHPDVNNFIYRLNTLVLAVSTADDATRALQWIDAYVASRREWLCSLKQEERDICHTFVQQLRRCLEKMTFWQPRSTLLLPLLNRLAPWISVYLDINLPALTFSTATPHPTQRLNASAIIDTAGPDTALRFKSVINLPGDVAQPALRLRQGQSICLRVPKCPSGIVQPADNQTAAFAIAGIGIENNLATRVCVSNEHLAEIEINRALNRATAGYPTAFYRHPWQIAGLSEPVNNGVCCAQVPPAAPAPLAAPYALREKVSMPASGWHLLPLVGAQEFEDASDLDPFGPMAPYDDWPFYEYDEETTPAEIPPTPTPMSRAQVIDYEINLFERDKKILIPFTFPTRPRTTATTARTSALPPAVTQDSMTRLFGPSEQRKPQGSCRITQPPLVARDLSDMLIQAQQWLGQLPATRLDDKIHACFTELAGTTQPQWTPLEEVVFLCKKLVITLHQRCAFDDQPLLKLVTRLFEGSRFAQNKEVLHAWINHPEGKQQVTDILIERIDRLIPDPGKLLSATFSNLMTVIRPESTSFAALNNILIDLQNSFKNNLLASVINTDYPLPAFLESETVIAKLQFLYVEFVKNHFPCFRLINKEDISAEIVLSPSGVLLSVGAGIIANEDKLNNLSIDKLKQFGMQTLLRFSEDYLLNRFSRFDSLLQKGTHRLCDYLNLLEAEGGLLVHALYLNNKIYHQIQSGGEQVSTVKADYQKLVDIEGQLCALALNQIPAVDQDFFLAASKEPQGLEIHFITSENASDRVKIRHFIGFVITADFERIRRCYFISEIPALNNFAAPLAYDDSGHYNNKDHYARWINNQGKNAFVARLSAQGVHQLSQTTFFVGDKKNVPGANYKQNWHFYMQNLSQNIARLRFPELITVPTSAPGVADAVLNFSGNLIMQFIPIESCKQALDDILDQPDTAKKSLAHSGGCRNLSVRCVSGRGKQQTG</sequence>
<dbReference type="AlphaFoldDB" id="A0A1X1EUE9"/>